<proteinExistence type="predicted"/>
<organism evidence="1 2">
    <name type="scientific">Pandoraea morbifera</name>
    <dbReference type="NCBI Taxonomy" id="2508300"/>
    <lineage>
        <taxon>Bacteria</taxon>
        <taxon>Pseudomonadati</taxon>
        <taxon>Pseudomonadota</taxon>
        <taxon>Betaproteobacteria</taxon>
        <taxon>Burkholderiales</taxon>
        <taxon>Burkholderiaceae</taxon>
        <taxon>Pandoraea</taxon>
    </lineage>
</organism>
<accession>A0A5E4RGH3</accession>
<dbReference type="RefSeq" id="WP_246185088.1">
    <property type="nucleotide sequence ID" value="NZ_CABPSD010000001.1"/>
</dbReference>
<sequence length="106" mass="12012">MTKMEVKRAMLLAGICALGGVACLYVGYVKTYLDHEEQTTFFFKKSPTFQIEFYDPFANEGDDAPIDKLSPRARSEFAKYCKNRFGWSDDTTPALSACKAQIPNYM</sequence>
<evidence type="ECO:0000313" key="1">
    <source>
        <dbReference type="EMBL" id="VVD61901.1"/>
    </source>
</evidence>
<protein>
    <recommendedName>
        <fullName evidence="3">Lipoprotein</fullName>
    </recommendedName>
</protein>
<evidence type="ECO:0000313" key="2">
    <source>
        <dbReference type="Proteomes" id="UP000368474"/>
    </source>
</evidence>
<name>A0A5E4RGH3_9BURK</name>
<keyword evidence="2" id="KW-1185">Reference proteome</keyword>
<dbReference type="PROSITE" id="PS51257">
    <property type="entry name" value="PROKAR_LIPOPROTEIN"/>
    <property type="match status" value="1"/>
</dbReference>
<gene>
    <name evidence="1" type="ORF">PMO31116_00146</name>
</gene>
<reference evidence="1 2" key="1">
    <citation type="submission" date="2019-08" db="EMBL/GenBank/DDBJ databases">
        <authorList>
            <person name="Peeters C."/>
        </authorList>
    </citation>
    <scope>NUCLEOTIDE SEQUENCE [LARGE SCALE GENOMIC DNA]</scope>
    <source>
        <strain evidence="1 2">LMG 31116</strain>
    </source>
</reference>
<dbReference type="EMBL" id="CABPSD010000001">
    <property type="protein sequence ID" value="VVD61901.1"/>
    <property type="molecule type" value="Genomic_DNA"/>
</dbReference>
<dbReference type="AlphaFoldDB" id="A0A5E4RGH3"/>
<evidence type="ECO:0008006" key="3">
    <source>
        <dbReference type="Google" id="ProtNLM"/>
    </source>
</evidence>
<dbReference type="Proteomes" id="UP000368474">
    <property type="component" value="Unassembled WGS sequence"/>
</dbReference>